<feature type="site" description="Transition state stabilizer" evidence="7">
    <location>
        <position position="22"/>
    </location>
</feature>
<dbReference type="PROSITE" id="PS01295">
    <property type="entry name" value="ISPD"/>
    <property type="match status" value="1"/>
</dbReference>
<organism evidence="8 9">
    <name type="scientific">Gottfriedia endophytica</name>
    <dbReference type="NCBI Taxonomy" id="2820819"/>
    <lineage>
        <taxon>Bacteria</taxon>
        <taxon>Bacillati</taxon>
        <taxon>Bacillota</taxon>
        <taxon>Bacilli</taxon>
        <taxon>Bacillales</taxon>
        <taxon>Bacillaceae</taxon>
        <taxon>Gottfriedia</taxon>
    </lineage>
</organism>
<sequence length="228" mass="25438">MQYKVVIPAAGSGKRMGAGMNKLFLKIGHQTIIEMTLSVFGRDKRCNEIILPINPDDRKLFESLPSIKEFKEKLTFVQGGAERQESVFNGVRAIDDKKSIVLVHDGARPFVTDKIISALLENSKSSDGVICAVPVKDTIKKIEQEVVAETIDRSTLWAVQTPQAFTQEVLIESHTLAEEKGFFGTDDASLLEWQGKQIKVVMGDYFNIKVTTKEDLIFAEAILQGRHE</sequence>
<evidence type="ECO:0000256" key="2">
    <source>
        <dbReference type="ARBA" id="ARBA00004787"/>
    </source>
</evidence>
<reference evidence="8" key="1">
    <citation type="submission" date="2021-04" db="EMBL/GenBank/DDBJ databases">
        <title>Genome seq and assembly of Bacillus sp.</title>
        <authorList>
            <person name="Chhetri G."/>
        </authorList>
    </citation>
    <scope>NUCLEOTIDE SEQUENCE</scope>
    <source>
        <strain evidence="8">RG28</strain>
    </source>
</reference>
<gene>
    <name evidence="7 8" type="primary">ispD</name>
    <name evidence="8" type="ORF">J5Y03_17885</name>
</gene>
<keyword evidence="5 7" id="KW-0548">Nucleotidyltransferase</keyword>
<dbReference type="InterPro" id="IPR034683">
    <property type="entry name" value="IspD/TarI"/>
</dbReference>
<dbReference type="PANTHER" id="PTHR32125">
    <property type="entry name" value="2-C-METHYL-D-ERYTHRITOL 4-PHOSPHATE CYTIDYLYLTRANSFERASE, CHLOROPLASTIC"/>
    <property type="match status" value="1"/>
</dbReference>
<dbReference type="InterPro" id="IPR029044">
    <property type="entry name" value="Nucleotide-diphossugar_trans"/>
</dbReference>
<dbReference type="PANTHER" id="PTHR32125:SF4">
    <property type="entry name" value="2-C-METHYL-D-ERYTHRITOL 4-PHOSPHATE CYTIDYLYLTRANSFERASE, CHLOROPLASTIC"/>
    <property type="match status" value="1"/>
</dbReference>
<dbReference type="RefSeq" id="WP_209407376.1">
    <property type="nucleotide sequence ID" value="NZ_JAGIYQ010000018.1"/>
</dbReference>
<dbReference type="EC" id="2.7.7.60" evidence="7"/>
<dbReference type="CDD" id="cd02516">
    <property type="entry name" value="CDP-ME_synthetase"/>
    <property type="match status" value="1"/>
</dbReference>
<keyword evidence="6 7" id="KW-0414">Isoprene biosynthesis</keyword>
<dbReference type="Gene3D" id="3.90.550.10">
    <property type="entry name" value="Spore Coat Polysaccharide Biosynthesis Protein SpsA, Chain A"/>
    <property type="match status" value="1"/>
</dbReference>
<dbReference type="SUPFAM" id="SSF53448">
    <property type="entry name" value="Nucleotide-diphospho-sugar transferases"/>
    <property type="match status" value="1"/>
</dbReference>
<protein>
    <recommendedName>
        <fullName evidence="7">2-C-methyl-D-erythritol 4-phosphate cytidylyltransferase</fullName>
        <ecNumber evidence="7">2.7.7.60</ecNumber>
    </recommendedName>
    <alternativeName>
        <fullName evidence="7">4-diphosphocytidyl-2C-methyl-D-erythritol synthase</fullName>
    </alternativeName>
    <alternativeName>
        <fullName evidence="7">MEP cytidylyltransferase</fullName>
        <shortName evidence="7">MCT</shortName>
    </alternativeName>
</protein>
<proteinExistence type="inferred from homology"/>
<comment type="catalytic activity">
    <reaction evidence="1 7">
        <text>2-C-methyl-D-erythritol 4-phosphate + CTP + H(+) = 4-CDP-2-C-methyl-D-erythritol + diphosphate</text>
        <dbReference type="Rhea" id="RHEA:13429"/>
        <dbReference type="ChEBI" id="CHEBI:15378"/>
        <dbReference type="ChEBI" id="CHEBI:33019"/>
        <dbReference type="ChEBI" id="CHEBI:37563"/>
        <dbReference type="ChEBI" id="CHEBI:57823"/>
        <dbReference type="ChEBI" id="CHEBI:58262"/>
        <dbReference type="EC" id="2.7.7.60"/>
    </reaction>
</comment>
<dbReference type="Proteomes" id="UP000682134">
    <property type="component" value="Unassembled WGS sequence"/>
</dbReference>
<feature type="site" description="Transition state stabilizer" evidence="7">
    <location>
        <position position="15"/>
    </location>
</feature>
<evidence type="ECO:0000256" key="5">
    <source>
        <dbReference type="ARBA" id="ARBA00022695"/>
    </source>
</evidence>
<dbReference type="FunFam" id="3.90.550.10:FF:000003">
    <property type="entry name" value="2-C-methyl-D-erythritol 4-phosphate cytidylyltransferase"/>
    <property type="match status" value="1"/>
</dbReference>
<dbReference type="InterPro" id="IPR018294">
    <property type="entry name" value="ISPD_synthase_CS"/>
</dbReference>
<comment type="caution">
    <text evidence="8">The sequence shown here is derived from an EMBL/GenBank/DDBJ whole genome shotgun (WGS) entry which is preliminary data.</text>
</comment>
<dbReference type="NCBIfam" id="TIGR00453">
    <property type="entry name" value="ispD"/>
    <property type="match status" value="1"/>
</dbReference>
<keyword evidence="9" id="KW-1185">Reference proteome</keyword>
<dbReference type="GO" id="GO:0019288">
    <property type="term" value="P:isopentenyl diphosphate biosynthetic process, methylerythritol 4-phosphate pathway"/>
    <property type="evidence" value="ECO:0007669"/>
    <property type="project" value="UniProtKB-UniRule"/>
</dbReference>
<dbReference type="AlphaFoldDB" id="A0A940NMI3"/>
<evidence type="ECO:0000313" key="8">
    <source>
        <dbReference type="EMBL" id="MBP0727032.1"/>
    </source>
</evidence>
<comment type="pathway">
    <text evidence="2 7">Isoprenoid biosynthesis; isopentenyl diphosphate biosynthesis via DXP pathway; isopentenyl diphosphate from 1-deoxy-D-xylulose 5-phosphate: step 2/6.</text>
</comment>
<evidence type="ECO:0000256" key="6">
    <source>
        <dbReference type="ARBA" id="ARBA00023229"/>
    </source>
</evidence>
<keyword evidence="4 7" id="KW-0808">Transferase</keyword>
<feature type="site" description="Positions MEP for the nucleophilic attack" evidence="7">
    <location>
        <position position="153"/>
    </location>
</feature>
<dbReference type="HAMAP" id="MF_00108">
    <property type="entry name" value="IspD"/>
    <property type="match status" value="1"/>
</dbReference>
<evidence type="ECO:0000256" key="3">
    <source>
        <dbReference type="ARBA" id="ARBA00009789"/>
    </source>
</evidence>
<comment type="function">
    <text evidence="7">Catalyzes the formation of 4-diphosphocytidyl-2-C-methyl-D-erythritol from CTP and 2-C-methyl-D-erythritol 4-phosphate (MEP).</text>
</comment>
<evidence type="ECO:0000256" key="1">
    <source>
        <dbReference type="ARBA" id="ARBA00001282"/>
    </source>
</evidence>
<dbReference type="Pfam" id="PF01128">
    <property type="entry name" value="IspD"/>
    <property type="match status" value="1"/>
</dbReference>
<dbReference type="EMBL" id="JAGIYQ010000018">
    <property type="protein sequence ID" value="MBP0727032.1"/>
    <property type="molecule type" value="Genomic_DNA"/>
</dbReference>
<evidence type="ECO:0000256" key="7">
    <source>
        <dbReference type="HAMAP-Rule" id="MF_00108"/>
    </source>
</evidence>
<dbReference type="InterPro" id="IPR050088">
    <property type="entry name" value="IspD/TarI_cytidylyltransf_bact"/>
</dbReference>
<evidence type="ECO:0000256" key="4">
    <source>
        <dbReference type="ARBA" id="ARBA00022679"/>
    </source>
</evidence>
<evidence type="ECO:0000313" key="9">
    <source>
        <dbReference type="Proteomes" id="UP000682134"/>
    </source>
</evidence>
<accession>A0A940NMI3</accession>
<name>A0A940NMI3_9BACI</name>
<dbReference type="GO" id="GO:0050518">
    <property type="term" value="F:2-C-methyl-D-erythritol 4-phosphate cytidylyltransferase activity"/>
    <property type="evidence" value="ECO:0007669"/>
    <property type="project" value="UniProtKB-UniRule"/>
</dbReference>
<feature type="site" description="Positions MEP for the nucleophilic attack" evidence="7">
    <location>
        <position position="209"/>
    </location>
</feature>
<dbReference type="InterPro" id="IPR001228">
    <property type="entry name" value="IspD"/>
</dbReference>
<comment type="similarity">
    <text evidence="3 7">Belongs to the IspD/TarI cytidylyltransferase family. IspD subfamily.</text>
</comment>